<dbReference type="PANTHER" id="PTHR42709:SF11">
    <property type="entry name" value="DEDA FAMILY PROTEIN"/>
    <property type="match status" value="1"/>
</dbReference>
<dbReference type="Pfam" id="PF09335">
    <property type="entry name" value="VTT_dom"/>
    <property type="match status" value="1"/>
</dbReference>
<dbReference type="InterPro" id="IPR051311">
    <property type="entry name" value="DedA_domain"/>
</dbReference>
<feature type="transmembrane region" description="Helical" evidence="1">
    <location>
        <begin position="18"/>
        <end position="35"/>
    </location>
</feature>
<feature type="domain" description="VTT" evidence="2">
    <location>
        <begin position="35"/>
        <end position="155"/>
    </location>
</feature>
<dbReference type="GO" id="GO:0005886">
    <property type="term" value="C:plasma membrane"/>
    <property type="evidence" value="ECO:0007669"/>
    <property type="project" value="TreeGrafter"/>
</dbReference>
<organism evidence="3">
    <name type="scientific">hydrothermal vent metagenome</name>
    <dbReference type="NCBI Taxonomy" id="652676"/>
    <lineage>
        <taxon>unclassified sequences</taxon>
        <taxon>metagenomes</taxon>
        <taxon>ecological metagenomes</taxon>
    </lineage>
</organism>
<feature type="transmembrane region" description="Helical" evidence="1">
    <location>
        <begin position="171"/>
        <end position="189"/>
    </location>
</feature>
<keyword evidence="3" id="KW-0449">Lipoprotein</keyword>
<reference evidence="3" key="1">
    <citation type="submission" date="2018-06" db="EMBL/GenBank/DDBJ databases">
        <authorList>
            <person name="Zhirakovskaya E."/>
        </authorList>
    </citation>
    <scope>NUCLEOTIDE SEQUENCE</scope>
</reference>
<evidence type="ECO:0000256" key="1">
    <source>
        <dbReference type="SAM" id="Phobius"/>
    </source>
</evidence>
<keyword evidence="1" id="KW-0472">Membrane</keyword>
<accession>A0A3B0S899</accession>
<dbReference type="PANTHER" id="PTHR42709">
    <property type="entry name" value="ALKALINE PHOSPHATASE LIKE PROTEIN"/>
    <property type="match status" value="1"/>
</dbReference>
<dbReference type="AlphaFoldDB" id="A0A3B0S899"/>
<feature type="transmembrane region" description="Helical" evidence="1">
    <location>
        <begin position="55"/>
        <end position="81"/>
    </location>
</feature>
<proteinExistence type="predicted"/>
<feature type="transmembrane region" description="Helical" evidence="1">
    <location>
        <begin position="134"/>
        <end position="159"/>
    </location>
</feature>
<dbReference type="InterPro" id="IPR032816">
    <property type="entry name" value="VTT_dom"/>
</dbReference>
<sequence>MIKRLYDWTLDKAEHPKALWILAAFSFAESSFFPIPPDVLLIPMVLAAPTRAWRIAFVCSIASVFGGLFGYYIGYALFDTIGQPIIDLYNMQEKFSWFQAKYNEFGAIIVGLAGFTPIPYKVFTIASGLTHLDLTTFVIASALSRAARFFLVAALLWKFGVPIRTFIEKRLGLLTLLFFTLLIGSFVALKYI</sequence>
<keyword evidence="1" id="KW-0812">Transmembrane</keyword>
<evidence type="ECO:0000259" key="2">
    <source>
        <dbReference type="Pfam" id="PF09335"/>
    </source>
</evidence>
<evidence type="ECO:0000313" key="3">
    <source>
        <dbReference type="EMBL" id="VAV91425.1"/>
    </source>
</evidence>
<name>A0A3B0S899_9ZZZZ</name>
<protein>
    <submittedName>
        <fullName evidence="3">FIG139438: lipoprotein B</fullName>
    </submittedName>
</protein>
<gene>
    <name evidence="3" type="ORF">MNBD_ALPHA02-2187</name>
</gene>
<feature type="transmembrane region" description="Helical" evidence="1">
    <location>
        <begin position="102"/>
        <end position="122"/>
    </location>
</feature>
<keyword evidence="1" id="KW-1133">Transmembrane helix</keyword>
<dbReference type="EMBL" id="UOED01000067">
    <property type="protein sequence ID" value="VAV91425.1"/>
    <property type="molecule type" value="Genomic_DNA"/>
</dbReference>